<dbReference type="EMBL" id="CAEZXS010000028">
    <property type="protein sequence ID" value="CAB4690387.1"/>
    <property type="molecule type" value="Genomic_DNA"/>
</dbReference>
<keyword evidence="1" id="KW-1133">Transmembrane helix</keyword>
<sequence length="324" mass="35637">MVAGSLTLSLLLLLIHYLPAQEFSPRLMAVAGMDGQLLLLCGGVALFGAALMMGEIRKNPGSWFRYSAALLAVPWLAFFFVAHPILSGWSEPKPKGSGAQLSLLVQNLWYRNEDPEALAQQLLARNSQVMVLLEYTPAHAVAFKDAGALGQYQYRWELVEPYGHGIAVFSTIPFINPQDLELSGSGVSMELQLPDSSVELFAVHFNAPTSVWDIPRWRSDFERATAILEQAGPRTVVAGDLNADWGHIRFRQLLAQADLRDAQDVRSVGFATTWPASAHFPTLLRLDHVLLGQGMELNSFERLPRNSSDHRGLLAGLSLLEPAP</sequence>
<dbReference type="InterPro" id="IPR036691">
    <property type="entry name" value="Endo/exonu/phosph_ase_sf"/>
</dbReference>
<feature type="domain" description="Endonuclease/exonuclease/phosphatase" evidence="2">
    <location>
        <begin position="107"/>
        <end position="310"/>
    </location>
</feature>
<dbReference type="AlphaFoldDB" id="A0A6J6NV11"/>
<evidence type="ECO:0000313" key="5">
    <source>
        <dbReference type="EMBL" id="CAB4967993.1"/>
    </source>
</evidence>
<evidence type="ECO:0000313" key="6">
    <source>
        <dbReference type="EMBL" id="CAB5023509.1"/>
    </source>
</evidence>
<dbReference type="InterPro" id="IPR005135">
    <property type="entry name" value="Endo/exonuclease/phosphatase"/>
</dbReference>
<accession>A0A6J6NV11</accession>
<dbReference type="EMBL" id="CAFAAQ010000180">
    <property type="protein sequence ID" value="CAB4818345.1"/>
    <property type="molecule type" value="Genomic_DNA"/>
</dbReference>
<protein>
    <submittedName>
        <fullName evidence="3">Unannotated protein</fullName>
    </submittedName>
</protein>
<proteinExistence type="predicted"/>
<evidence type="ECO:0000313" key="4">
    <source>
        <dbReference type="EMBL" id="CAB4818345.1"/>
    </source>
</evidence>
<keyword evidence="1" id="KW-0472">Membrane</keyword>
<evidence type="ECO:0000256" key="1">
    <source>
        <dbReference type="SAM" id="Phobius"/>
    </source>
</evidence>
<keyword evidence="1" id="KW-0812">Transmembrane</keyword>
<dbReference type="GO" id="GO:0003824">
    <property type="term" value="F:catalytic activity"/>
    <property type="evidence" value="ECO:0007669"/>
    <property type="project" value="InterPro"/>
</dbReference>
<dbReference type="EMBL" id="CAFBOG010000002">
    <property type="protein sequence ID" value="CAB4967993.1"/>
    <property type="molecule type" value="Genomic_DNA"/>
</dbReference>
<evidence type="ECO:0000259" key="2">
    <source>
        <dbReference type="Pfam" id="PF03372"/>
    </source>
</evidence>
<dbReference type="SUPFAM" id="SSF56219">
    <property type="entry name" value="DNase I-like"/>
    <property type="match status" value="1"/>
</dbReference>
<dbReference type="Pfam" id="PF03372">
    <property type="entry name" value="Exo_endo_phos"/>
    <property type="match status" value="1"/>
</dbReference>
<feature type="transmembrane region" description="Helical" evidence="1">
    <location>
        <begin position="66"/>
        <end position="86"/>
    </location>
</feature>
<reference evidence="3" key="1">
    <citation type="submission" date="2020-05" db="EMBL/GenBank/DDBJ databases">
        <authorList>
            <person name="Chiriac C."/>
            <person name="Salcher M."/>
            <person name="Ghai R."/>
            <person name="Kavagutti S V."/>
        </authorList>
    </citation>
    <scope>NUCLEOTIDE SEQUENCE</scope>
</reference>
<dbReference type="EMBL" id="CAFBPW010000003">
    <property type="protein sequence ID" value="CAB5023509.1"/>
    <property type="molecule type" value="Genomic_DNA"/>
</dbReference>
<feature type="transmembrane region" description="Helical" evidence="1">
    <location>
        <begin position="36"/>
        <end position="54"/>
    </location>
</feature>
<dbReference type="Gene3D" id="3.60.10.10">
    <property type="entry name" value="Endonuclease/exonuclease/phosphatase"/>
    <property type="match status" value="1"/>
</dbReference>
<organism evidence="3">
    <name type="scientific">freshwater metagenome</name>
    <dbReference type="NCBI Taxonomy" id="449393"/>
    <lineage>
        <taxon>unclassified sequences</taxon>
        <taxon>metagenomes</taxon>
        <taxon>ecological metagenomes</taxon>
    </lineage>
</organism>
<evidence type="ECO:0000313" key="3">
    <source>
        <dbReference type="EMBL" id="CAB4690387.1"/>
    </source>
</evidence>
<gene>
    <name evidence="3" type="ORF">UFOPK2582_00372</name>
    <name evidence="4" type="ORF">UFOPK3046_01614</name>
    <name evidence="5" type="ORF">UFOPK3914_00030</name>
    <name evidence="6" type="ORF">UFOPK4173_00061</name>
</gene>
<name>A0A6J6NV11_9ZZZZ</name>